<feature type="signal peptide" evidence="4">
    <location>
        <begin position="1"/>
        <end position="24"/>
    </location>
</feature>
<gene>
    <name evidence="5" type="ORF">PSQ19_17590</name>
</gene>
<organism evidence="5 6">
    <name type="scientific">Devosia algicola</name>
    <dbReference type="NCBI Taxonomy" id="3026418"/>
    <lineage>
        <taxon>Bacteria</taxon>
        <taxon>Pseudomonadati</taxon>
        <taxon>Pseudomonadota</taxon>
        <taxon>Alphaproteobacteria</taxon>
        <taxon>Hyphomicrobiales</taxon>
        <taxon>Devosiaceae</taxon>
        <taxon>Devosia</taxon>
    </lineage>
</organism>
<feature type="chain" id="PRO_5045858848" evidence="4">
    <location>
        <begin position="25"/>
        <end position="417"/>
    </location>
</feature>
<dbReference type="Pfam" id="PF01547">
    <property type="entry name" value="SBP_bac_1"/>
    <property type="match status" value="1"/>
</dbReference>
<comment type="similarity">
    <text evidence="2">Belongs to the bacterial solute-binding protein 1 family.</text>
</comment>
<name>A0ABY7YMA1_9HYPH</name>
<sequence>MKFRTLSAAAVLLFGLGGSAFAQAQEKVTFMAFDVVNFRGALEEFITEFEAENPDVDIVANFTPQLFNQFLPLLQAGNLDDITFISSAAFVPFLASGRLTPVPDDFTAKLKEDLYPASLGPVSRDGKVYAVPYNYYPSSGVIMYNEQLWTDAGIDPSQAKTWEEFMQLAQGVTKHDASGKMTQAGFSAQQEQHTIFLAWLLQMGGTAFDENGKVAFNDDAGKAALQQYADIFQKWKVDDYEFSDTITGFNQGQIAATMVGPWYDSILAKDHPDIHVGHVAQPPLPGVSADQPDYWAIKEVWAHLVSADGAKKDGTWRFLEFLLRPEIAARWSAFSGEMPTVSKALALPEVTDTVYIAPYVDALKYAVTDNLTEYLSSDVLKEMDKMLESVGRGQATVDDALTNAEVEINRLTARMER</sequence>
<evidence type="ECO:0000313" key="6">
    <source>
        <dbReference type="Proteomes" id="UP001220530"/>
    </source>
</evidence>
<dbReference type="SUPFAM" id="SSF53850">
    <property type="entry name" value="Periplasmic binding protein-like II"/>
    <property type="match status" value="1"/>
</dbReference>
<evidence type="ECO:0000313" key="5">
    <source>
        <dbReference type="EMBL" id="WDR02401.1"/>
    </source>
</evidence>
<dbReference type="Proteomes" id="UP001220530">
    <property type="component" value="Chromosome"/>
</dbReference>
<keyword evidence="4" id="KW-0732">Signal</keyword>
<accession>A0ABY7YMA1</accession>
<dbReference type="RefSeq" id="WP_282218806.1">
    <property type="nucleotide sequence ID" value="NZ_CP118246.1"/>
</dbReference>
<dbReference type="InterPro" id="IPR006059">
    <property type="entry name" value="SBP"/>
</dbReference>
<dbReference type="EMBL" id="CP118246">
    <property type="protein sequence ID" value="WDR02401.1"/>
    <property type="molecule type" value="Genomic_DNA"/>
</dbReference>
<protein>
    <submittedName>
        <fullName evidence="5">Extracellular solute-binding protein</fullName>
    </submittedName>
</protein>
<dbReference type="InterPro" id="IPR050490">
    <property type="entry name" value="Bact_solute-bd_prot1"/>
</dbReference>
<comment type="subcellular location">
    <subcellularLocation>
        <location evidence="1">Periplasm</location>
    </subcellularLocation>
</comment>
<evidence type="ECO:0000256" key="4">
    <source>
        <dbReference type="SAM" id="SignalP"/>
    </source>
</evidence>
<dbReference type="PANTHER" id="PTHR43649:SF12">
    <property type="entry name" value="DIACETYLCHITOBIOSE BINDING PROTEIN DASA"/>
    <property type="match status" value="1"/>
</dbReference>
<reference evidence="5 6" key="1">
    <citation type="submission" date="2023-02" db="EMBL/GenBank/DDBJ databases">
        <title>Devosia algicola sp. nov., isolated from the phycosphere of marine algae.</title>
        <authorList>
            <person name="Kim J.M."/>
            <person name="Lee J.K."/>
            <person name="Choi B.J."/>
            <person name="Bayburt H."/>
            <person name="Jeon C.O."/>
        </authorList>
    </citation>
    <scope>NUCLEOTIDE SEQUENCE [LARGE SCALE GENOMIC DNA]</scope>
    <source>
        <strain evidence="5 6">G20-9</strain>
    </source>
</reference>
<dbReference type="PANTHER" id="PTHR43649">
    <property type="entry name" value="ARABINOSE-BINDING PROTEIN-RELATED"/>
    <property type="match status" value="1"/>
</dbReference>
<dbReference type="Gene3D" id="3.40.190.10">
    <property type="entry name" value="Periplasmic binding protein-like II"/>
    <property type="match status" value="1"/>
</dbReference>
<evidence type="ECO:0000256" key="3">
    <source>
        <dbReference type="ARBA" id="ARBA00022764"/>
    </source>
</evidence>
<keyword evidence="6" id="KW-1185">Reference proteome</keyword>
<evidence type="ECO:0000256" key="2">
    <source>
        <dbReference type="ARBA" id="ARBA00008520"/>
    </source>
</evidence>
<evidence type="ECO:0000256" key="1">
    <source>
        <dbReference type="ARBA" id="ARBA00004418"/>
    </source>
</evidence>
<proteinExistence type="inferred from homology"/>
<keyword evidence="3" id="KW-0574">Periplasm</keyword>